<feature type="domain" description="Pseudouridine synthase RsuA/RluA-like" evidence="2">
    <location>
        <begin position="10"/>
        <end position="119"/>
    </location>
</feature>
<accession>A0A812W322</accession>
<dbReference type="SUPFAM" id="SSF55120">
    <property type="entry name" value="Pseudouridine synthase"/>
    <property type="match status" value="1"/>
</dbReference>
<keyword evidence="4" id="KW-1185">Reference proteome</keyword>
<dbReference type="EMBL" id="CAJNJA010032590">
    <property type="protein sequence ID" value="CAE7668697.1"/>
    <property type="molecule type" value="Genomic_DNA"/>
</dbReference>
<dbReference type="OrthoDB" id="424794at2759"/>
<evidence type="ECO:0000256" key="1">
    <source>
        <dbReference type="ARBA" id="ARBA00010876"/>
    </source>
</evidence>
<feature type="non-terminal residue" evidence="3">
    <location>
        <position position="134"/>
    </location>
</feature>
<dbReference type="AlphaFoldDB" id="A0A812W322"/>
<evidence type="ECO:0000259" key="2">
    <source>
        <dbReference type="Pfam" id="PF00849"/>
    </source>
</evidence>
<dbReference type="InterPro" id="IPR020103">
    <property type="entry name" value="PsdUridine_synth_cat_dom_sf"/>
</dbReference>
<dbReference type="InterPro" id="IPR050188">
    <property type="entry name" value="RluA_PseudoU_synthase"/>
</dbReference>
<dbReference type="GO" id="GO:0003723">
    <property type="term" value="F:RNA binding"/>
    <property type="evidence" value="ECO:0007669"/>
    <property type="project" value="InterPro"/>
</dbReference>
<proteinExistence type="inferred from homology"/>
<name>A0A812W322_9DINO</name>
<dbReference type="InterPro" id="IPR006145">
    <property type="entry name" value="PsdUridine_synth_RsuA/RluA"/>
</dbReference>
<organism evidence="3 4">
    <name type="scientific">Symbiodinium necroappetens</name>
    <dbReference type="NCBI Taxonomy" id="1628268"/>
    <lineage>
        <taxon>Eukaryota</taxon>
        <taxon>Sar</taxon>
        <taxon>Alveolata</taxon>
        <taxon>Dinophyceae</taxon>
        <taxon>Suessiales</taxon>
        <taxon>Symbiodiniaceae</taxon>
        <taxon>Symbiodinium</taxon>
    </lineage>
</organism>
<sequence length="134" mass="14522">MSSGYSGEGSAAANWLGAQFAGRLVKKEYICLCEGPAFGPVGHRAVLTYPLRVLQLSKDTYQVEVASAGRPAETALQVMACFEMKGIDEVRGASSSICSLLTLWPKTGRKHQIRAHLAHAGRPIVGDWTYGRRE</sequence>
<gene>
    <name evidence="3" type="primary">rluC</name>
    <name evidence="3" type="ORF">SNEC2469_LOCUS19125</name>
</gene>
<protein>
    <submittedName>
        <fullName evidence="3">RluC protein</fullName>
    </submittedName>
</protein>
<evidence type="ECO:0000313" key="4">
    <source>
        <dbReference type="Proteomes" id="UP000601435"/>
    </source>
</evidence>
<dbReference type="Proteomes" id="UP000601435">
    <property type="component" value="Unassembled WGS sequence"/>
</dbReference>
<dbReference type="GO" id="GO:0000455">
    <property type="term" value="P:enzyme-directed rRNA pseudouridine synthesis"/>
    <property type="evidence" value="ECO:0007669"/>
    <property type="project" value="TreeGrafter"/>
</dbReference>
<dbReference type="Pfam" id="PF00849">
    <property type="entry name" value="PseudoU_synth_2"/>
    <property type="match status" value="1"/>
</dbReference>
<dbReference type="PANTHER" id="PTHR21600">
    <property type="entry name" value="MITOCHONDRIAL RNA PSEUDOURIDINE SYNTHASE"/>
    <property type="match status" value="1"/>
</dbReference>
<dbReference type="PANTHER" id="PTHR21600:SF87">
    <property type="entry name" value="RNA PSEUDOURIDYLATE SYNTHASE DOMAIN-CONTAINING PROTEIN 1"/>
    <property type="match status" value="1"/>
</dbReference>
<evidence type="ECO:0000313" key="3">
    <source>
        <dbReference type="EMBL" id="CAE7668697.1"/>
    </source>
</evidence>
<dbReference type="CDD" id="cd02869">
    <property type="entry name" value="PseudoU_synth_RluA_like"/>
    <property type="match status" value="1"/>
</dbReference>
<reference evidence="3" key="1">
    <citation type="submission" date="2021-02" db="EMBL/GenBank/DDBJ databases">
        <authorList>
            <person name="Dougan E. K."/>
            <person name="Rhodes N."/>
            <person name="Thang M."/>
            <person name="Chan C."/>
        </authorList>
    </citation>
    <scope>NUCLEOTIDE SEQUENCE</scope>
</reference>
<dbReference type="GO" id="GO:0009982">
    <property type="term" value="F:pseudouridine synthase activity"/>
    <property type="evidence" value="ECO:0007669"/>
    <property type="project" value="InterPro"/>
</dbReference>
<dbReference type="Gene3D" id="3.30.2350.10">
    <property type="entry name" value="Pseudouridine synthase"/>
    <property type="match status" value="1"/>
</dbReference>
<comment type="caution">
    <text evidence="3">The sequence shown here is derived from an EMBL/GenBank/DDBJ whole genome shotgun (WGS) entry which is preliminary data.</text>
</comment>
<comment type="similarity">
    <text evidence="1">Belongs to the pseudouridine synthase RluA family.</text>
</comment>